<accession>A0A848GAG4</accession>
<sequence length="83" mass="8712">MSQPVCFPLTRARDLAEAEAQIAVIRGLLADAGLSHRNPPPAPTTCCGRGCNGCVWEGFYAALGWWKDDARELLAGLAGNAAA</sequence>
<name>A0A848GAG4_9RHOO</name>
<dbReference type="InterPro" id="IPR019180">
    <property type="entry name" value="Oxidoreductase-like_N"/>
</dbReference>
<gene>
    <name evidence="2" type="ORF">HHL15_12310</name>
</gene>
<organism evidence="2 3">
    <name type="scientific">Zoogloea dura</name>
    <dbReference type="NCBI Taxonomy" id="2728840"/>
    <lineage>
        <taxon>Bacteria</taxon>
        <taxon>Pseudomonadati</taxon>
        <taxon>Pseudomonadota</taxon>
        <taxon>Betaproteobacteria</taxon>
        <taxon>Rhodocyclales</taxon>
        <taxon>Zoogloeaceae</taxon>
        <taxon>Zoogloea</taxon>
    </lineage>
</organism>
<feature type="domain" description="Oxidoreductase-like" evidence="1">
    <location>
        <begin position="32"/>
        <end position="72"/>
    </location>
</feature>
<dbReference type="EMBL" id="JABBGA010000008">
    <property type="protein sequence ID" value="NML26531.1"/>
    <property type="molecule type" value="Genomic_DNA"/>
</dbReference>
<protein>
    <submittedName>
        <fullName evidence="2">Oxidoreductase</fullName>
    </submittedName>
</protein>
<evidence type="ECO:0000259" key="1">
    <source>
        <dbReference type="Pfam" id="PF09791"/>
    </source>
</evidence>
<evidence type="ECO:0000313" key="3">
    <source>
        <dbReference type="Proteomes" id="UP000580043"/>
    </source>
</evidence>
<keyword evidence="3" id="KW-1185">Reference proteome</keyword>
<evidence type="ECO:0000313" key="2">
    <source>
        <dbReference type="EMBL" id="NML26531.1"/>
    </source>
</evidence>
<dbReference type="Proteomes" id="UP000580043">
    <property type="component" value="Unassembled WGS sequence"/>
</dbReference>
<reference evidence="2 3" key="1">
    <citation type="submission" date="2020-04" db="EMBL/GenBank/DDBJ databases">
        <title>Zoogloea sp. G-4-1-14 isolated from soil.</title>
        <authorList>
            <person name="Dahal R.H."/>
        </authorList>
    </citation>
    <scope>NUCLEOTIDE SEQUENCE [LARGE SCALE GENOMIC DNA]</scope>
    <source>
        <strain evidence="2 3">G-4-1-14</strain>
    </source>
</reference>
<comment type="caution">
    <text evidence="2">The sequence shown here is derived from an EMBL/GenBank/DDBJ whole genome shotgun (WGS) entry which is preliminary data.</text>
</comment>
<dbReference type="AlphaFoldDB" id="A0A848GAG4"/>
<proteinExistence type="predicted"/>
<dbReference type="RefSeq" id="WP_169146064.1">
    <property type="nucleotide sequence ID" value="NZ_JABBGA010000008.1"/>
</dbReference>
<dbReference type="Pfam" id="PF09791">
    <property type="entry name" value="Oxidored-like"/>
    <property type="match status" value="1"/>
</dbReference>